<accession>A0ABY9VWK6</accession>
<evidence type="ECO:0000256" key="2">
    <source>
        <dbReference type="ARBA" id="ARBA00022553"/>
    </source>
</evidence>
<feature type="region of interest" description="Disordered" evidence="3">
    <location>
        <begin position="1"/>
        <end position="68"/>
    </location>
</feature>
<evidence type="ECO:0000256" key="1">
    <source>
        <dbReference type="ARBA" id="ARBA00022450"/>
    </source>
</evidence>
<dbReference type="InterPro" id="IPR036736">
    <property type="entry name" value="ACP-like_sf"/>
</dbReference>
<dbReference type="Pfam" id="PF07993">
    <property type="entry name" value="NAD_binding_4"/>
    <property type="match status" value="1"/>
</dbReference>
<evidence type="ECO:0000259" key="4">
    <source>
        <dbReference type="PROSITE" id="PS50075"/>
    </source>
</evidence>
<dbReference type="PANTHER" id="PTHR44845">
    <property type="entry name" value="CARRIER DOMAIN-CONTAINING PROTEIN"/>
    <property type="match status" value="1"/>
</dbReference>
<feature type="compositionally biased region" description="Pro residues" evidence="3">
    <location>
        <begin position="204"/>
        <end position="216"/>
    </location>
</feature>
<feature type="region of interest" description="Disordered" evidence="3">
    <location>
        <begin position="858"/>
        <end position="877"/>
    </location>
</feature>
<dbReference type="InterPro" id="IPR036291">
    <property type="entry name" value="NAD(P)-bd_dom_sf"/>
</dbReference>
<name>A0ABY9VWK6_9ACTN</name>
<dbReference type="PANTHER" id="PTHR44845:SF6">
    <property type="entry name" value="BETA-ALANINE-ACTIVATING ENZYME"/>
    <property type="match status" value="1"/>
</dbReference>
<dbReference type="SUPFAM" id="SSF51735">
    <property type="entry name" value="NAD(P)-binding Rossmann-fold domains"/>
    <property type="match status" value="1"/>
</dbReference>
<dbReference type="Gene3D" id="3.40.50.720">
    <property type="entry name" value="NAD(P)-binding Rossmann-like Domain"/>
    <property type="match status" value="1"/>
</dbReference>
<sequence length="877" mass="94702">MGELNEDTPARRPGTGQQRTGERAESGGGPLSVADLLARVRPGAQPADAADRAGQEDPVQPPAVGGTGETERLAGAITAEAARLLPGAEMAPDTDFFDAGGTSVDAVALVVKLSRDLGLELSLDDVFADARPRRLAERALRTNGIRPQAEPMRPERAGAQSAERDAQPVRIPADRAEPPTSDEASPAVPADRAESSESDEASLPVPPERAAPPPSPERAALPVPVEPAKLPVPASPVPVSASVPRAVQARNTTLPAPASAPTGADEDLELILADLARADGLPWVRRPEPAVPRTVLLTGATGFLGGHMLLDLLRHSEAHVYCLVRAADEQEGTRRLGEALKRFALPWSGEIRRRVTVVPGDIRQPHLGLPDERWEALAEGLDAVVSVAAAVDFLRGYRSLRASNVLGPLTLAELAAAGRPKPLHHISSIAVFNEVGIESMGEDDPVAHIDALVAGYDKSKWAAEAVLRRAREHGLAVTLLRPGGIGGHTRTGASNPQDLSSGMMSVFSRFRTVPAFRFLNAAPVDWVSRVAVAAICEPEAWGRTYHLSGTPNSLADVVHDMRFGGMNVRVQGWEEWRSDVVARLRADPVPELQFLARVLASPTAAKLCEASLTAPAATAERTDAFVAEQNLPASTRYGMQEQLRTFEKLARDGLARLPARTDQPYLWFPETMEGALGRVGGAARTPCSAAFTLSIAGMYQLAEERRVDVRGEISCPLLHPDPLVVEHGDLWVRPEDGIPLDHGLRHPLLRYRLRLCDGDGGRWWLEGRKFARARRDLWRQTRALTVEIGREGEPATLHGEIVVPTDSYLRDQIDGIRVDPRLSGQEKRLAKMTWLTWFGLEIGRGMAGPFARVGADLLDLRRTPTPPPAPTPRERKR</sequence>
<dbReference type="Proteomes" id="UP001303236">
    <property type="component" value="Chromosome"/>
</dbReference>
<organism evidence="5 6">
    <name type="scientific">Streptomyces durocortorensis</name>
    <dbReference type="NCBI Taxonomy" id="2811104"/>
    <lineage>
        <taxon>Bacteria</taxon>
        <taxon>Bacillati</taxon>
        <taxon>Actinomycetota</taxon>
        <taxon>Actinomycetes</taxon>
        <taxon>Kitasatosporales</taxon>
        <taxon>Streptomycetaceae</taxon>
        <taxon>Streptomyces</taxon>
    </lineage>
</organism>
<evidence type="ECO:0000256" key="3">
    <source>
        <dbReference type="SAM" id="MobiDB-lite"/>
    </source>
</evidence>
<gene>
    <name evidence="5" type="ORF">RI138_00320</name>
</gene>
<reference evidence="5 6" key="1">
    <citation type="submission" date="2023-09" db="EMBL/GenBank/DDBJ databases">
        <title>Genome completion map analysis of the actinomycetes C11-1.</title>
        <authorList>
            <person name="Qin P."/>
            <person name="Guan P."/>
        </authorList>
    </citation>
    <scope>NUCLEOTIDE SEQUENCE [LARGE SCALE GENOMIC DNA]</scope>
    <source>
        <strain evidence="5 6">C11-1</strain>
    </source>
</reference>
<dbReference type="PROSITE" id="PS50075">
    <property type="entry name" value="CARRIER"/>
    <property type="match status" value="1"/>
</dbReference>
<dbReference type="InterPro" id="IPR010080">
    <property type="entry name" value="Thioester_reductase-like_dom"/>
</dbReference>
<feature type="domain" description="Carrier" evidence="4">
    <location>
        <begin position="68"/>
        <end position="143"/>
    </location>
</feature>
<proteinExistence type="predicted"/>
<keyword evidence="1" id="KW-0596">Phosphopantetheine</keyword>
<dbReference type="SUPFAM" id="SSF47336">
    <property type="entry name" value="ACP-like"/>
    <property type="match status" value="1"/>
</dbReference>
<dbReference type="InterPro" id="IPR009081">
    <property type="entry name" value="PP-bd_ACP"/>
</dbReference>
<dbReference type="InterPro" id="IPR020806">
    <property type="entry name" value="PKS_PP-bd"/>
</dbReference>
<dbReference type="SMART" id="SM00823">
    <property type="entry name" value="PKS_PP"/>
    <property type="match status" value="1"/>
</dbReference>
<dbReference type="CDD" id="cd05235">
    <property type="entry name" value="SDR_e1"/>
    <property type="match status" value="1"/>
</dbReference>
<keyword evidence="6" id="KW-1185">Reference proteome</keyword>
<evidence type="ECO:0000313" key="5">
    <source>
        <dbReference type="EMBL" id="WNF25366.1"/>
    </source>
</evidence>
<dbReference type="InterPro" id="IPR013120">
    <property type="entry name" value="FAR_NAD-bd"/>
</dbReference>
<feature type="region of interest" description="Disordered" evidence="3">
    <location>
        <begin position="139"/>
        <end position="221"/>
    </location>
</feature>
<dbReference type="NCBIfam" id="TIGR01746">
    <property type="entry name" value="Thioester-redct"/>
    <property type="match status" value="1"/>
</dbReference>
<keyword evidence="2" id="KW-0597">Phosphoprotein</keyword>
<feature type="compositionally biased region" description="Basic and acidic residues" evidence="3">
    <location>
        <begin position="152"/>
        <end position="177"/>
    </location>
</feature>
<dbReference type="Pfam" id="PF00550">
    <property type="entry name" value="PP-binding"/>
    <property type="match status" value="1"/>
</dbReference>
<evidence type="ECO:0000313" key="6">
    <source>
        <dbReference type="Proteomes" id="UP001303236"/>
    </source>
</evidence>
<dbReference type="Gene3D" id="1.10.1200.10">
    <property type="entry name" value="ACP-like"/>
    <property type="match status" value="1"/>
</dbReference>
<dbReference type="EMBL" id="CP134500">
    <property type="protein sequence ID" value="WNF25366.1"/>
    <property type="molecule type" value="Genomic_DNA"/>
</dbReference>
<protein>
    <submittedName>
        <fullName evidence="5">Thioester reductase domain-containing protein</fullName>
    </submittedName>
</protein>